<accession>A0A1I3Z2X9</accession>
<dbReference type="AlphaFoldDB" id="A0A1I3Z2X9"/>
<dbReference type="STRING" id="240302.BN982_03958"/>
<evidence type="ECO:0000313" key="3">
    <source>
        <dbReference type="Proteomes" id="UP000183557"/>
    </source>
</evidence>
<dbReference type="PROSITE" id="PS51186">
    <property type="entry name" value="GNAT"/>
    <property type="match status" value="1"/>
</dbReference>
<dbReference type="EMBL" id="FOSB01000012">
    <property type="protein sequence ID" value="SFK37826.1"/>
    <property type="molecule type" value="Genomic_DNA"/>
</dbReference>
<evidence type="ECO:0000313" key="2">
    <source>
        <dbReference type="EMBL" id="SFK37826.1"/>
    </source>
</evidence>
<dbReference type="SUPFAM" id="SSF55729">
    <property type="entry name" value="Acyl-CoA N-acyltransferases (Nat)"/>
    <property type="match status" value="1"/>
</dbReference>
<protein>
    <submittedName>
        <fullName evidence="2">ElaA protein</fullName>
    </submittedName>
</protein>
<organism evidence="2 3">
    <name type="scientific">Halobacillus dabanensis</name>
    <dbReference type="NCBI Taxonomy" id="240302"/>
    <lineage>
        <taxon>Bacteria</taxon>
        <taxon>Bacillati</taxon>
        <taxon>Bacillota</taxon>
        <taxon>Bacilli</taxon>
        <taxon>Bacillales</taxon>
        <taxon>Bacillaceae</taxon>
        <taxon>Halobacillus</taxon>
    </lineage>
</organism>
<dbReference type="Proteomes" id="UP000183557">
    <property type="component" value="Unassembled WGS sequence"/>
</dbReference>
<proteinExistence type="predicted"/>
<reference evidence="3" key="1">
    <citation type="submission" date="2016-10" db="EMBL/GenBank/DDBJ databases">
        <authorList>
            <person name="Varghese N."/>
            <person name="Submissions S."/>
        </authorList>
    </citation>
    <scope>NUCLEOTIDE SEQUENCE [LARGE SCALE GENOMIC DNA]</scope>
    <source>
        <strain evidence="3">CGMCC 1.3704</strain>
    </source>
</reference>
<keyword evidence="3" id="KW-1185">Reference proteome</keyword>
<dbReference type="CDD" id="cd04301">
    <property type="entry name" value="NAT_SF"/>
    <property type="match status" value="1"/>
</dbReference>
<dbReference type="InterPro" id="IPR016181">
    <property type="entry name" value="Acyl_CoA_acyltransferase"/>
</dbReference>
<evidence type="ECO:0000259" key="1">
    <source>
        <dbReference type="PROSITE" id="PS51186"/>
    </source>
</evidence>
<dbReference type="GO" id="GO:0016747">
    <property type="term" value="F:acyltransferase activity, transferring groups other than amino-acyl groups"/>
    <property type="evidence" value="ECO:0007669"/>
    <property type="project" value="InterPro"/>
</dbReference>
<gene>
    <name evidence="2" type="ORF">SAMN04487936_11297</name>
</gene>
<dbReference type="OrthoDB" id="9796171at2"/>
<sequence length="148" mass="17372">MKWVQKTFQELTKEELYEILQVRVAVFVVEQECPYPEVDGRDEECLHIWLEDEGKLAAYCRIVPPADGEEYYSIGRVLVMEEYRGGGYAREVMNKAIEVLHTGYKVDHIWLHGQEHLRHFYGSFGFKEVSEVYLEDGIPHVDMLMDVQ</sequence>
<feature type="domain" description="N-acetyltransferase" evidence="1">
    <location>
        <begin position="6"/>
        <end position="148"/>
    </location>
</feature>
<name>A0A1I3Z2X9_HALDA</name>
<dbReference type="InterPro" id="IPR000182">
    <property type="entry name" value="GNAT_dom"/>
</dbReference>
<dbReference type="RefSeq" id="WP_075037842.1">
    <property type="nucleotide sequence ID" value="NZ_FOSB01000012.1"/>
</dbReference>
<dbReference type="Pfam" id="PF13673">
    <property type="entry name" value="Acetyltransf_10"/>
    <property type="match status" value="1"/>
</dbReference>
<dbReference type="Gene3D" id="3.40.630.30">
    <property type="match status" value="1"/>
</dbReference>